<dbReference type="Pfam" id="PF18271">
    <property type="entry name" value="GH131_N"/>
    <property type="match status" value="2"/>
</dbReference>
<evidence type="ECO:0000313" key="2">
    <source>
        <dbReference type="EMBL" id="CZR58415.1"/>
    </source>
</evidence>
<dbReference type="AlphaFoldDB" id="A0A1L7X067"/>
<keyword evidence="3" id="KW-1185">Reference proteome</keyword>
<feature type="domain" description="Glycoside hydrolase 131 catalytic N-terminal" evidence="1">
    <location>
        <begin position="101"/>
        <end position="198"/>
    </location>
</feature>
<organism evidence="2 3">
    <name type="scientific">Phialocephala subalpina</name>
    <dbReference type="NCBI Taxonomy" id="576137"/>
    <lineage>
        <taxon>Eukaryota</taxon>
        <taxon>Fungi</taxon>
        <taxon>Dikarya</taxon>
        <taxon>Ascomycota</taxon>
        <taxon>Pezizomycotina</taxon>
        <taxon>Leotiomycetes</taxon>
        <taxon>Helotiales</taxon>
        <taxon>Mollisiaceae</taxon>
        <taxon>Phialocephala</taxon>
        <taxon>Phialocephala fortinii species complex</taxon>
    </lineage>
</organism>
<evidence type="ECO:0000259" key="1">
    <source>
        <dbReference type="Pfam" id="PF18271"/>
    </source>
</evidence>
<dbReference type="PANTHER" id="PTHR34612:SF4">
    <property type="entry name" value="GLYCOSIDE HYDROLASE 131 CATALYTIC N-TERMINAL DOMAIN-CONTAINING PROTEIN"/>
    <property type="match status" value="1"/>
</dbReference>
<dbReference type="PANTHER" id="PTHR34612">
    <property type="entry name" value="GH131_N DOMAIN-CONTAINING PROTEIN"/>
    <property type="match status" value="1"/>
</dbReference>
<sequence>MPHYTLGRPKYTKGQNLSWSEILLLPDVDASRFDFASSKAVELTINDSSIFLPGGGKPQIGFRRAGLVMGNGSDASNVGVRTFHWSVQQEPQKRMNLTHENNDVVWMTEIEWDDWQNFAVTLDYEKNTLQVWYSLRYEPLRAVTKALQNDDSGGGQYQIGMAKKPTETVGVVYDGFQESGIHEGQIYGGIFIENSSGGCISK</sequence>
<dbReference type="OrthoDB" id="5283326at2759"/>
<dbReference type="Gene3D" id="2.60.120.1160">
    <property type="match status" value="2"/>
</dbReference>
<dbReference type="InterPro" id="IPR041524">
    <property type="entry name" value="GH131_N"/>
</dbReference>
<dbReference type="Proteomes" id="UP000184330">
    <property type="component" value="Unassembled WGS sequence"/>
</dbReference>
<proteinExistence type="predicted"/>
<dbReference type="EMBL" id="FJOG01000012">
    <property type="protein sequence ID" value="CZR58415.1"/>
    <property type="molecule type" value="Genomic_DNA"/>
</dbReference>
<name>A0A1L7X067_9HELO</name>
<feature type="domain" description="Glycoside hydrolase 131 catalytic N-terminal" evidence="1">
    <location>
        <begin position="11"/>
        <end position="100"/>
    </location>
</feature>
<reference evidence="2 3" key="1">
    <citation type="submission" date="2016-03" db="EMBL/GenBank/DDBJ databases">
        <authorList>
            <person name="Ploux O."/>
        </authorList>
    </citation>
    <scope>NUCLEOTIDE SEQUENCE [LARGE SCALE GENOMIC DNA]</scope>
    <source>
        <strain evidence="2 3">UAMH 11012</strain>
    </source>
</reference>
<protein>
    <recommendedName>
        <fullName evidence="1">Glycoside hydrolase 131 catalytic N-terminal domain-containing protein</fullName>
    </recommendedName>
</protein>
<gene>
    <name evidence="2" type="ORF">PAC_08307</name>
</gene>
<evidence type="ECO:0000313" key="3">
    <source>
        <dbReference type="Proteomes" id="UP000184330"/>
    </source>
</evidence>
<accession>A0A1L7X067</accession>